<dbReference type="PANTHER" id="PTHR33498:SF1">
    <property type="entry name" value="TRANSPOSASE FOR INSERTION SEQUENCE ELEMENT IS1557"/>
    <property type="match status" value="1"/>
</dbReference>
<dbReference type="EMBL" id="MLYO01000081">
    <property type="protein sequence ID" value="OIJ92351.1"/>
    <property type="molecule type" value="Genomic_DNA"/>
</dbReference>
<proteinExistence type="predicted"/>
<sequence length="154" mass="16839">MRARTAAERVACPVCGTASVRVHSRYVRRLADSAFRGCPALIDLRVRRFRCAQQDCAQATFAEQVDGLTFRHGRRGAGMQAVLDRVAVMAAGRAGSHLGQVLAAKVSRSTLLRLIRRLKGPERVTPRVLGVDEFAPRKGHIGAETGFCTGQRNR</sequence>
<dbReference type="InterPro" id="IPR047951">
    <property type="entry name" value="Transpos_ISL3"/>
</dbReference>
<accession>A0A1S2PEX7</accession>
<gene>
    <name evidence="2" type="ORF">BIV23_38595</name>
</gene>
<evidence type="ECO:0000313" key="2">
    <source>
        <dbReference type="EMBL" id="OIJ92351.1"/>
    </source>
</evidence>
<comment type="caution">
    <text evidence="2">The sequence shown here is derived from an EMBL/GenBank/DDBJ whole genome shotgun (WGS) entry which is preliminary data.</text>
</comment>
<dbReference type="AlphaFoldDB" id="A0A1S2PEX7"/>
<dbReference type="Pfam" id="PF14690">
    <property type="entry name" value="Zn_ribbon_ISL3"/>
    <property type="match status" value="1"/>
</dbReference>
<reference evidence="2 3" key="1">
    <citation type="submission" date="2016-10" db="EMBL/GenBank/DDBJ databases">
        <title>Genome sequence of Streptomyces sp. MUSC 1.</title>
        <authorList>
            <person name="Lee L.-H."/>
            <person name="Ser H.-L."/>
            <person name="Law J.W.-F."/>
        </authorList>
    </citation>
    <scope>NUCLEOTIDE SEQUENCE [LARGE SCALE GENOMIC DNA]</scope>
    <source>
        <strain evidence="2 3">MUSC 1</strain>
    </source>
</reference>
<evidence type="ECO:0000259" key="1">
    <source>
        <dbReference type="Pfam" id="PF14690"/>
    </source>
</evidence>
<dbReference type="InterPro" id="IPR029261">
    <property type="entry name" value="Transposase_Znf"/>
</dbReference>
<feature type="domain" description="Transposase IS204/IS1001/IS1096/IS1165 zinc-finger" evidence="1">
    <location>
        <begin position="9"/>
        <end position="53"/>
    </location>
</feature>
<organism evidence="2 3">
    <name type="scientific">Streptomyces monashensis</name>
    <dbReference type="NCBI Taxonomy" id="1678012"/>
    <lineage>
        <taxon>Bacteria</taxon>
        <taxon>Bacillati</taxon>
        <taxon>Actinomycetota</taxon>
        <taxon>Actinomycetes</taxon>
        <taxon>Kitasatosporales</taxon>
        <taxon>Streptomycetaceae</taxon>
        <taxon>Streptomyces</taxon>
    </lineage>
</organism>
<name>A0A1S2PEX7_9ACTN</name>
<evidence type="ECO:0000313" key="3">
    <source>
        <dbReference type="Proteomes" id="UP000179642"/>
    </source>
</evidence>
<keyword evidence="3" id="KW-1185">Reference proteome</keyword>
<dbReference type="PANTHER" id="PTHR33498">
    <property type="entry name" value="TRANSPOSASE FOR INSERTION SEQUENCE ELEMENT IS1557"/>
    <property type="match status" value="1"/>
</dbReference>
<protein>
    <recommendedName>
        <fullName evidence="1">Transposase IS204/IS1001/IS1096/IS1165 zinc-finger domain-containing protein</fullName>
    </recommendedName>
</protein>
<dbReference type="Proteomes" id="UP000179642">
    <property type="component" value="Unassembled WGS sequence"/>
</dbReference>